<dbReference type="VEuPathDB" id="FungiDB:ASPSYDRAFT_239223"/>
<dbReference type="GeneID" id="63760199"/>
<dbReference type="Proteomes" id="UP000184356">
    <property type="component" value="Unassembled WGS sequence"/>
</dbReference>
<dbReference type="EMBL" id="KV878582">
    <property type="protein sequence ID" value="OJJ63499.1"/>
    <property type="molecule type" value="Genomic_DNA"/>
</dbReference>
<sequence>MRWQSVVVVAVRLRMCSGKHTGGISGNHKTNKQTKFDNKKSIRRMFDKAAKIMKHPIVMVCRVQRCRSPLFKHTPAVRGNRLHQKESSRWFNPELNRNIHALYYKVLIPLYILATIQSGMYENGVLEYKINIIFQAA</sequence>
<accession>A0A1L9TVP3</accession>
<reference evidence="2" key="1">
    <citation type="journal article" date="2017" name="Genome Biol.">
        <title>Comparative genomics reveals high biological diversity and specific adaptations in the industrially and medically important fungal genus Aspergillus.</title>
        <authorList>
            <person name="de Vries R.P."/>
            <person name="Riley R."/>
            <person name="Wiebenga A."/>
            <person name="Aguilar-Osorio G."/>
            <person name="Amillis S."/>
            <person name="Uchima C.A."/>
            <person name="Anderluh G."/>
            <person name="Asadollahi M."/>
            <person name="Askin M."/>
            <person name="Barry K."/>
            <person name="Battaglia E."/>
            <person name="Bayram O."/>
            <person name="Benocci T."/>
            <person name="Braus-Stromeyer S.A."/>
            <person name="Caldana C."/>
            <person name="Canovas D."/>
            <person name="Cerqueira G.C."/>
            <person name="Chen F."/>
            <person name="Chen W."/>
            <person name="Choi C."/>
            <person name="Clum A."/>
            <person name="Dos Santos R.A."/>
            <person name="Damasio A.R."/>
            <person name="Diallinas G."/>
            <person name="Emri T."/>
            <person name="Fekete E."/>
            <person name="Flipphi M."/>
            <person name="Freyberg S."/>
            <person name="Gallo A."/>
            <person name="Gournas C."/>
            <person name="Habgood R."/>
            <person name="Hainaut M."/>
            <person name="Harispe M.L."/>
            <person name="Henrissat B."/>
            <person name="Hilden K.S."/>
            <person name="Hope R."/>
            <person name="Hossain A."/>
            <person name="Karabika E."/>
            <person name="Karaffa L."/>
            <person name="Karanyi Z."/>
            <person name="Krasevec N."/>
            <person name="Kuo A."/>
            <person name="Kusch H."/>
            <person name="LaButti K."/>
            <person name="Lagendijk E.L."/>
            <person name="Lapidus A."/>
            <person name="Levasseur A."/>
            <person name="Lindquist E."/>
            <person name="Lipzen A."/>
            <person name="Logrieco A.F."/>
            <person name="MacCabe A."/>
            <person name="Maekelae M.R."/>
            <person name="Malavazi I."/>
            <person name="Melin P."/>
            <person name="Meyer V."/>
            <person name="Mielnichuk N."/>
            <person name="Miskei M."/>
            <person name="Molnar A.P."/>
            <person name="Mule G."/>
            <person name="Ngan C.Y."/>
            <person name="Orejas M."/>
            <person name="Orosz E."/>
            <person name="Ouedraogo J.P."/>
            <person name="Overkamp K.M."/>
            <person name="Park H.-S."/>
            <person name="Perrone G."/>
            <person name="Piumi F."/>
            <person name="Punt P.J."/>
            <person name="Ram A.F."/>
            <person name="Ramon A."/>
            <person name="Rauscher S."/>
            <person name="Record E."/>
            <person name="Riano-Pachon D.M."/>
            <person name="Robert V."/>
            <person name="Roehrig J."/>
            <person name="Ruller R."/>
            <person name="Salamov A."/>
            <person name="Salih N.S."/>
            <person name="Samson R.A."/>
            <person name="Sandor E."/>
            <person name="Sanguinetti M."/>
            <person name="Schuetze T."/>
            <person name="Sepcic K."/>
            <person name="Shelest E."/>
            <person name="Sherlock G."/>
            <person name="Sophianopoulou V."/>
            <person name="Squina F.M."/>
            <person name="Sun H."/>
            <person name="Susca A."/>
            <person name="Todd R.B."/>
            <person name="Tsang A."/>
            <person name="Unkles S.E."/>
            <person name="van de Wiele N."/>
            <person name="van Rossen-Uffink D."/>
            <person name="Oliveira J.V."/>
            <person name="Vesth T.C."/>
            <person name="Visser J."/>
            <person name="Yu J.-H."/>
            <person name="Zhou M."/>
            <person name="Andersen M.R."/>
            <person name="Archer D.B."/>
            <person name="Baker S.E."/>
            <person name="Benoit I."/>
            <person name="Brakhage A.A."/>
            <person name="Braus G.H."/>
            <person name="Fischer R."/>
            <person name="Frisvad J.C."/>
            <person name="Goldman G.H."/>
            <person name="Houbraken J."/>
            <person name="Oakley B."/>
            <person name="Pocsi I."/>
            <person name="Scazzocchio C."/>
            <person name="Seiboth B."/>
            <person name="vanKuyk P.A."/>
            <person name="Wortman J."/>
            <person name="Dyer P.S."/>
            <person name="Grigoriev I.V."/>
        </authorList>
    </citation>
    <scope>NUCLEOTIDE SEQUENCE [LARGE SCALE GENOMIC DNA]</scope>
    <source>
        <strain evidence="2">CBS 593.65</strain>
    </source>
</reference>
<protein>
    <submittedName>
        <fullName evidence="1">Uncharacterized protein</fullName>
    </submittedName>
</protein>
<proteinExistence type="predicted"/>
<gene>
    <name evidence="1" type="ORF">ASPSYDRAFT_239223</name>
</gene>
<dbReference type="RefSeq" id="XP_040707305.1">
    <property type="nucleotide sequence ID" value="XM_040844126.1"/>
</dbReference>
<name>A0A1L9TVP3_9EURO</name>
<evidence type="ECO:0000313" key="1">
    <source>
        <dbReference type="EMBL" id="OJJ63499.1"/>
    </source>
</evidence>
<organism evidence="1 2">
    <name type="scientific">Aspergillus sydowii CBS 593.65</name>
    <dbReference type="NCBI Taxonomy" id="1036612"/>
    <lineage>
        <taxon>Eukaryota</taxon>
        <taxon>Fungi</taxon>
        <taxon>Dikarya</taxon>
        <taxon>Ascomycota</taxon>
        <taxon>Pezizomycotina</taxon>
        <taxon>Eurotiomycetes</taxon>
        <taxon>Eurotiomycetidae</taxon>
        <taxon>Eurotiales</taxon>
        <taxon>Aspergillaceae</taxon>
        <taxon>Aspergillus</taxon>
        <taxon>Aspergillus subgen. Nidulantes</taxon>
    </lineage>
</organism>
<keyword evidence="2" id="KW-1185">Reference proteome</keyword>
<dbReference type="AlphaFoldDB" id="A0A1L9TVP3"/>
<evidence type="ECO:0000313" key="2">
    <source>
        <dbReference type="Proteomes" id="UP000184356"/>
    </source>
</evidence>